<evidence type="ECO:0000259" key="8">
    <source>
        <dbReference type="Pfam" id="PF08281"/>
    </source>
</evidence>
<feature type="domain" description="RNA polymerase sigma-70 region 2" evidence="7">
    <location>
        <begin position="51"/>
        <end position="116"/>
    </location>
</feature>
<dbReference type="EMBL" id="BAABHS010000009">
    <property type="protein sequence ID" value="GAA4963571.1"/>
    <property type="molecule type" value="Genomic_DNA"/>
</dbReference>
<dbReference type="InterPro" id="IPR007627">
    <property type="entry name" value="RNA_pol_sigma70_r2"/>
</dbReference>
<name>A0ABP9H819_9ACTN</name>
<dbReference type="RefSeq" id="WP_345675883.1">
    <property type="nucleotide sequence ID" value="NZ_BAABHS010000009.1"/>
</dbReference>
<evidence type="ECO:0000256" key="3">
    <source>
        <dbReference type="ARBA" id="ARBA00023082"/>
    </source>
</evidence>
<dbReference type="NCBIfam" id="TIGR02937">
    <property type="entry name" value="sigma70-ECF"/>
    <property type="match status" value="1"/>
</dbReference>
<reference evidence="10" key="1">
    <citation type="journal article" date="2019" name="Int. J. Syst. Evol. Microbiol.">
        <title>The Global Catalogue of Microorganisms (GCM) 10K type strain sequencing project: providing services to taxonomists for standard genome sequencing and annotation.</title>
        <authorList>
            <consortium name="The Broad Institute Genomics Platform"/>
            <consortium name="The Broad Institute Genome Sequencing Center for Infectious Disease"/>
            <person name="Wu L."/>
            <person name="Ma J."/>
        </authorList>
    </citation>
    <scope>NUCLEOTIDE SEQUENCE [LARGE SCALE GENOMIC DNA]</scope>
    <source>
        <strain evidence="10">JCM 17986</strain>
    </source>
</reference>
<dbReference type="Pfam" id="PF08281">
    <property type="entry name" value="Sigma70_r4_2"/>
    <property type="match status" value="1"/>
</dbReference>
<dbReference type="InterPro" id="IPR013324">
    <property type="entry name" value="RNA_pol_sigma_r3/r4-like"/>
</dbReference>
<dbReference type="PANTHER" id="PTHR43133">
    <property type="entry name" value="RNA POLYMERASE ECF-TYPE SIGMA FACTO"/>
    <property type="match status" value="1"/>
</dbReference>
<sequence length="568" mass="58400">MNGDRHGEPPIVCGDIPRHRDDAAPDAPDAELAQRVRDGGPAAETAFAALHQRHHAAGLRHARRLEADRDAAEDLVSDAFVEVLAQLRRGGGPRESFRAYLCTTMRNACIDRAKARNGVLLTGDDAELDSLGGPSAETAEVKPDLILVQQAFGSLPDRWQAVLWHTEVEGEKPRAIARLLGITPNAVSQLAVRAREGLSAAFLEAHVGRLPDRCRGYGTRFGGYVRGTLRIRDKRAVDDHLAGCDTCKRVCAELTAANAHLRVLLLPAVLGTAAAAAPLIEAAAGGAAVVPDPGTALPLDVGGTAVAPGSAGRGSGAPGPHPDAAWKLTFAAAGAVAVAGVAFAAVLAGSGDDSGRHTDGRTPRIARPAPPEPPGPAAGSSRQPPAPPDAGAPSTPGGSPSALPAAPQSTTPKPAERDADAAAGRPAPAPPGPTRSPDPESPGPTAPPTTRPATTPPPTPTRTTTPPTTRPPTQHPAPMAVDDAATVRAGGTVTLHVLANDRGDRLRMTGASVAFGWYGAITCDKRSGACTYRTYDVFRTGTDVFSYTVKDAGGRTDSATVRITVTAR</sequence>
<dbReference type="SUPFAM" id="SSF88946">
    <property type="entry name" value="Sigma2 domain of RNA polymerase sigma factors"/>
    <property type="match status" value="1"/>
</dbReference>
<keyword evidence="4" id="KW-0238">DNA-binding</keyword>
<feature type="compositionally biased region" description="Basic and acidic residues" evidence="6">
    <location>
        <begin position="353"/>
        <end position="362"/>
    </location>
</feature>
<dbReference type="InterPro" id="IPR041916">
    <property type="entry name" value="Anti_sigma_zinc_sf"/>
</dbReference>
<feature type="compositionally biased region" description="Pro residues" evidence="6">
    <location>
        <begin position="427"/>
        <end position="460"/>
    </location>
</feature>
<dbReference type="Gene3D" id="1.10.10.1320">
    <property type="entry name" value="Anti-sigma factor, zinc-finger domain"/>
    <property type="match status" value="1"/>
</dbReference>
<comment type="caution">
    <text evidence="9">The sequence shown here is derived from an EMBL/GenBank/DDBJ whole genome shotgun (WGS) entry which is preliminary data.</text>
</comment>
<evidence type="ECO:0000259" key="7">
    <source>
        <dbReference type="Pfam" id="PF04542"/>
    </source>
</evidence>
<feature type="region of interest" description="Disordered" evidence="6">
    <location>
        <begin position="1"/>
        <end position="26"/>
    </location>
</feature>
<protein>
    <recommendedName>
        <fullName evidence="11">RNA polymerase sigma factor, sigma-70 family</fullName>
    </recommendedName>
</protein>
<gene>
    <name evidence="9" type="ORF">GCM10023205_29350</name>
</gene>
<evidence type="ECO:0000256" key="2">
    <source>
        <dbReference type="ARBA" id="ARBA00023015"/>
    </source>
</evidence>
<dbReference type="InterPro" id="IPR013325">
    <property type="entry name" value="RNA_pol_sigma_r2"/>
</dbReference>
<dbReference type="InterPro" id="IPR014284">
    <property type="entry name" value="RNA_pol_sigma-70_dom"/>
</dbReference>
<evidence type="ECO:0008006" key="11">
    <source>
        <dbReference type="Google" id="ProtNLM"/>
    </source>
</evidence>
<keyword evidence="5" id="KW-0804">Transcription</keyword>
<evidence type="ECO:0000256" key="4">
    <source>
        <dbReference type="ARBA" id="ARBA00023125"/>
    </source>
</evidence>
<organism evidence="9 10">
    <name type="scientific">Yinghuangia aomiensis</name>
    <dbReference type="NCBI Taxonomy" id="676205"/>
    <lineage>
        <taxon>Bacteria</taxon>
        <taxon>Bacillati</taxon>
        <taxon>Actinomycetota</taxon>
        <taxon>Actinomycetes</taxon>
        <taxon>Kitasatosporales</taxon>
        <taxon>Streptomycetaceae</taxon>
        <taxon>Yinghuangia</taxon>
    </lineage>
</organism>
<accession>A0ABP9H819</accession>
<dbReference type="PANTHER" id="PTHR43133:SF8">
    <property type="entry name" value="RNA POLYMERASE SIGMA FACTOR HI_1459-RELATED"/>
    <property type="match status" value="1"/>
</dbReference>
<keyword evidence="3" id="KW-0731">Sigma factor</keyword>
<dbReference type="InterPro" id="IPR036388">
    <property type="entry name" value="WH-like_DNA-bd_sf"/>
</dbReference>
<feature type="compositionally biased region" description="Low complexity" evidence="6">
    <location>
        <begin position="391"/>
        <end position="413"/>
    </location>
</feature>
<proteinExistence type="inferred from homology"/>
<dbReference type="InterPro" id="IPR013249">
    <property type="entry name" value="RNA_pol_sigma70_r4_t2"/>
</dbReference>
<dbReference type="Pfam" id="PF17963">
    <property type="entry name" value="Big_9"/>
    <property type="match status" value="1"/>
</dbReference>
<evidence type="ECO:0000313" key="10">
    <source>
        <dbReference type="Proteomes" id="UP001500466"/>
    </source>
</evidence>
<dbReference type="SUPFAM" id="SSF88659">
    <property type="entry name" value="Sigma3 and sigma4 domains of RNA polymerase sigma factors"/>
    <property type="match status" value="1"/>
</dbReference>
<dbReference type="Proteomes" id="UP001500466">
    <property type="component" value="Unassembled WGS sequence"/>
</dbReference>
<evidence type="ECO:0000256" key="5">
    <source>
        <dbReference type="ARBA" id="ARBA00023163"/>
    </source>
</evidence>
<evidence type="ECO:0000256" key="1">
    <source>
        <dbReference type="ARBA" id="ARBA00010641"/>
    </source>
</evidence>
<dbReference type="Pfam" id="PF04542">
    <property type="entry name" value="Sigma70_r2"/>
    <property type="match status" value="1"/>
</dbReference>
<comment type="similarity">
    <text evidence="1">Belongs to the sigma-70 factor family. ECF subfamily.</text>
</comment>
<dbReference type="Gene3D" id="1.10.10.10">
    <property type="entry name" value="Winged helix-like DNA-binding domain superfamily/Winged helix DNA-binding domain"/>
    <property type="match status" value="1"/>
</dbReference>
<keyword evidence="2" id="KW-0805">Transcription regulation</keyword>
<dbReference type="Gene3D" id="1.10.1740.10">
    <property type="match status" value="1"/>
</dbReference>
<feature type="domain" description="RNA polymerase sigma factor 70 region 4 type 2" evidence="8">
    <location>
        <begin position="147"/>
        <end position="196"/>
    </location>
</feature>
<evidence type="ECO:0000313" key="9">
    <source>
        <dbReference type="EMBL" id="GAA4963571.1"/>
    </source>
</evidence>
<dbReference type="InterPro" id="IPR039425">
    <property type="entry name" value="RNA_pol_sigma-70-like"/>
</dbReference>
<keyword evidence="10" id="KW-1185">Reference proteome</keyword>
<feature type="region of interest" description="Disordered" evidence="6">
    <location>
        <begin position="349"/>
        <end position="478"/>
    </location>
</feature>
<evidence type="ECO:0000256" key="6">
    <source>
        <dbReference type="SAM" id="MobiDB-lite"/>
    </source>
</evidence>